<evidence type="ECO:0000256" key="5">
    <source>
        <dbReference type="ARBA" id="ARBA00022553"/>
    </source>
</evidence>
<dbReference type="SMART" id="SM00388">
    <property type="entry name" value="HisKA"/>
    <property type="match status" value="1"/>
</dbReference>
<dbReference type="PANTHER" id="PTHR45528">
    <property type="entry name" value="SENSOR HISTIDINE KINASE CPXA"/>
    <property type="match status" value="1"/>
</dbReference>
<dbReference type="CDD" id="cd00075">
    <property type="entry name" value="HATPase"/>
    <property type="match status" value="1"/>
</dbReference>
<dbReference type="InterPro" id="IPR003594">
    <property type="entry name" value="HATPase_dom"/>
</dbReference>
<keyword evidence="9" id="KW-0067">ATP-binding</keyword>
<dbReference type="PROSITE" id="PS50109">
    <property type="entry name" value="HIS_KIN"/>
    <property type="match status" value="1"/>
</dbReference>
<evidence type="ECO:0000256" key="12">
    <source>
        <dbReference type="SAM" id="Coils"/>
    </source>
</evidence>
<evidence type="ECO:0000313" key="16">
    <source>
        <dbReference type="EMBL" id="MBV7271448.1"/>
    </source>
</evidence>
<reference evidence="16" key="1">
    <citation type="submission" date="2020-12" db="EMBL/GenBank/DDBJ databases">
        <title>Clostridium thailandense sp. nov., a novel acetogenic bacterium isolated from peat land soil in Thailand.</title>
        <authorList>
            <person name="Chaikitkaew S."/>
            <person name="Birkeland N.K."/>
        </authorList>
    </citation>
    <scope>NUCLEOTIDE SEQUENCE</scope>
    <source>
        <strain evidence="16">PL3</strain>
    </source>
</reference>
<evidence type="ECO:0000256" key="11">
    <source>
        <dbReference type="ARBA" id="ARBA00023136"/>
    </source>
</evidence>
<comment type="subcellular location">
    <subcellularLocation>
        <location evidence="2">Cell membrane</location>
        <topology evidence="2">Multi-pass membrane protein</topology>
    </subcellularLocation>
</comment>
<dbReference type="PROSITE" id="PS50885">
    <property type="entry name" value="HAMP"/>
    <property type="match status" value="1"/>
</dbReference>
<feature type="transmembrane region" description="Helical" evidence="13">
    <location>
        <begin position="7"/>
        <end position="27"/>
    </location>
</feature>
<name>A0A949TSF1_9CLOT</name>
<evidence type="ECO:0000256" key="1">
    <source>
        <dbReference type="ARBA" id="ARBA00000085"/>
    </source>
</evidence>
<dbReference type="SMART" id="SM00304">
    <property type="entry name" value="HAMP"/>
    <property type="match status" value="1"/>
</dbReference>
<keyword evidence="13" id="KW-0812">Transmembrane</keyword>
<dbReference type="AlphaFoldDB" id="A0A949TSF1"/>
<dbReference type="GO" id="GO:0005524">
    <property type="term" value="F:ATP binding"/>
    <property type="evidence" value="ECO:0007669"/>
    <property type="project" value="UniProtKB-KW"/>
</dbReference>
<feature type="domain" description="HAMP" evidence="15">
    <location>
        <begin position="196"/>
        <end position="248"/>
    </location>
</feature>
<keyword evidence="10" id="KW-0902">Two-component regulatory system</keyword>
<keyword evidence="4" id="KW-1003">Cell membrane</keyword>
<dbReference type="EMBL" id="JAEEGC010000004">
    <property type="protein sequence ID" value="MBV7271448.1"/>
    <property type="molecule type" value="Genomic_DNA"/>
</dbReference>
<proteinExistence type="predicted"/>
<dbReference type="InterPro" id="IPR003660">
    <property type="entry name" value="HAMP_dom"/>
</dbReference>
<dbReference type="InterPro" id="IPR050398">
    <property type="entry name" value="HssS/ArlS-like"/>
</dbReference>
<evidence type="ECO:0000256" key="3">
    <source>
        <dbReference type="ARBA" id="ARBA00012438"/>
    </source>
</evidence>
<dbReference type="RefSeq" id="WP_218318486.1">
    <property type="nucleotide sequence ID" value="NZ_JAEEGC010000004.1"/>
</dbReference>
<dbReference type="InterPro" id="IPR003661">
    <property type="entry name" value="HisK_dim/P_dom"/>
</dbReference>
<evidence type="ECO:0000259" key="15">
    <source>
        <dbReference type="PROSITE" id="PS50885"/>
    </source>
</evidence>
<feature type="coiled-coil region" evidence="12">
    <location>
        <begin position="233"/>
        <end position="267"/>
    </location>
</feature>
<accession>A0A949TSF1</accession>
<sequence>MKFWEKIFLCILIIFEIFFIPASIYLINSNFKLNFNTEVDSGISEQGRLCSAIESNLFLLRIQKASNAYKTEIDKQNIDSMINTYLNNFGEHEIYLEVIDESNKVIFSNLKIGISDKRKELNISQGKVNYIIRDVNKKSYLFITKKINLDNNYYKVSYVKDISKVYNNSKYLFNLLLKLNIFISVIIVIVAITLSKFIVNPINKLMKSTKIISSGNFSERVKLVSDDEIGQLSKNFNEMADVIEDKIKELERSSEDKQRFIDNLAHELRTPLTSIIGYAEFLRTNKYEEETFIDSLSYIYEEGKRLEKLSTKLMDLIILRKEDFNMRLERIEDLLTDIKNSLAPKLKSKNIHLEISAENLSLLMDRDLIKVLIINLIDNSIKASKYGDKVFLNVYRDMQSNLIIEVKDNGHGIPKEDIPKVFEPFFMADKSRARDNNGVGLGLSLCAEIAKIHNAEIYIQSEINKGTTLKVLFSNSCV</sequence>
<dbReference type="InterPro" id="IPR005467">
    <property type="entry name" value="His_kinase_dom"/>
</dbReference>
<evidence type="ECO:0000256" key="2">
    <source>
        <dbReference type="ARBA" id="ARBA00004651"/>
    </source>
</evidence>
<dbReference type="GO" id="GO:0005886">
    <property type="term" value="C:plasma membrane"/>
    <property type="evidence" value="ECO:0007669"/>
    <property type="project" value="UniProtKB-SubCell"/>
</dbReference>
<dbReference type="Pfam" id="PF02518">
    <property type="entry name" value="HATPase_c"/>
    <property type="match status" value="1"/>
</dbReference>
<evidence type="ECO:0000256" key="4">
    <source>
        <dbReference type="ARBA" id="ARBA00022475"/>
    </source>
</evidence>
<dbReference type="GO" id="GO:0000155">
    <property type="term" value="F:phosphorelay sensor kinase activity"/>
    <property type="evidence" value="ECO:0007669"/>
    <property type="project" value="InterPro"/>
</dbReference>
<keyword evidence="8 16" id="KW-0418">Kinase</keyword>
<feature type="transmembrane region" description="Helical" evidence="13">
    <location>
        <begin position="179"/>
        <end position="199"/>
    </location>
</feature>
<evidence type="ECO:0000256" key="7">
    <source>
        <dbReference type="ARBA" id="ARBA00022741"/>
    </source>
</evidence>
<evidence type="ECO:0000256" key="6">
    <source>
        <dbReference type="ARBA" id="ARBA00022679"/>
    </source>
</evidence>
<dbReference type="CDD" id="cd06225">
    <property type="entry name" value="HAMP"/>
    <property type="match status" value="1"/>
</dbReference>
<dbReference type="Pfam" id="PF00672">
    <property type="entry name" value="HAMP"/>
    <property type="match status" value="1"/>
</dbReference>
<evidence type="ECO:0000256" key="9">
    <source>
        <dbReference type="ARBA" id="ARBA00022840"/>
    </source>
</evidence>
<evidence type="ECO:0000256" key="8">
    <source>
        <dbReference type="ARBA" id="ARBA00022777"/>
    </source>
</evidence>
<evidence type="ECO:0000256" key="10">
    <source>
        <dbReference type="ARBA" id="ARBA00023012"/>
    </source>
</evidence>
<evidence type="ECO:0000256" key="13">
    <source>
        <dbReference type="SAM" id="Phobius"/>
    </source>
</evidence>
<keyword evidence="6" id="KW-0808">Transferase</keyword>
<organism evidence="16 17">
    <name type="scientific">Clostridium thailandense</name>
    <dbReference type="NCBI Taxonomy" id="2794346"/>
    <lineage>
        <taxon>Bacteria</taxon>
        <taxon>Bacillati</taxon>
        <taxon>Bacillota</taxon>
        <taxon>Clostridia</taxon>
        <taxon>Eubacteriales</taxon>
        <taxon>Clostridiaceae</taxon>
        <taxon>Clostridium</taxon>
    </lineage>
</organism>
<evidence type="ECO:0000259" key="14">
    <source>
        <dbReference type="PROSITE" id="PS50109"/>
    </source>
</evidence>
<comment type="catalytic activity">
    <reaction evidence="1">
        <text>ATP + protein L-histidine = ADP + protein N-phospho-L-histidine.</text>
        <dbReference type="EC" id="2.7.13.3"/>
    </reaction>
</comment>
<gene>
    <name evidence="16" type="ORF">I6U48_00745</name>
</gene>
<evidence type="ECO:0000313" key="17">
    <source>
        <dbReference type="Proteomes" id="UP000694308"/>
    </source>
</evidence>
<protein>
    <recommendedName>
        <fullName evidence="3">histidine kinase</fullName>
        <ecNumber evidence="3">2.7.13.3</ecNumber>
    </recommendedName>
</protein>
<keyword evidence="11 13" id="KW-0472">Membrane</keyword>
<dbReference type="FunFam" id="3.30.565.10:FF:000006">
    <property type="entry name" value="Sensor histidine kinase WalK"/>
    <property type="match status" value="1"/>
</dbReference>
<dbReference type="SMART" id="SM00387">
    <property type="entry name" value="HATPase_c"/>
    <property type="match status" value="1"/>
</dbReference>
<keyword evidence="7" id="KW-0547">Nucleotide-binding</keyword>
<dbReference type="Pfam" id="PF00512">
    <property type="entry name" value="HisKA"/>
    <property type="match status" value="1"/>
</dbReference>
<keyword evidence="12" id="KW-0175">Coiled coil</keyword>
<dbReference type="PANTHER" id="PTHR45528:SF1">
    <property type="entry name" value="SENSOR HISTIDINE KINASE CPXA"/>
    <property type="match status" value="1"/>
</dbReference>
<comment type="caution">
    <text evidence="16">The sequence shown here is derived from an EMBL/GenBank/DDBJ whole genome shotgun (WGS) entry which is preliminary data.</text>
</comment>
<dbReference type="EC" id="2.7.13.3" evidence="3"/>
<feature type="domain" description="Histidine kinase" evidence="14">
    <location>
        <begin position="263"/>
        <end position="477"/>
    </location>
</feature>
<dbReference type="FunFam" id="1.10.287.130:FF:000001">
    <property type="entry name" value="Two-component sensor histidine kinase"/>
    <property type="match status" value="1"/>
</dbReference>
<keyword evidence="5" id="KW-0597">Phosphoprotein</keyword>
<dbReference type="CDD" id="cd00082">
    <property type="entry name" value="HisKA"/>
    <property type="match status" value="1"/>
</dbReference>
<dbReference type="Proteomes" id="UP000694308">
    <property type="component" value="Unassembled WGS sequence"/>
</dbReference>
<keyword evidence="13" id="KW-1133">Transmembrane helix</keyword>
<keyword evidence="17" id="KW-1185">Reference proteome</keyword>